<gene>
    <name evidence="1" type="ORF">RND71_001851</name>
</gene>
<dbReference type="AlphaFoldDB" id="A0AAE1VYC2"/>
<organism evidence="1 2">
    <name type="scientific">Anisodus tanguticus</name>
    <dbReference type="NCBI Taxonomy" id="243964"/>
    <lineage>
        <taxon>Eukaryota</taxon>
        <taxon>Viridiplantae</taxon>
        <taxon>Streptophyta</taxon>
        <taxon>Embryophyta</taxon>
        <taxon>Tracheophyta</taxon>
        <taxon>Spermatophyta</taxon>
        <taxon>Magnoliopsida</taxon>
        <taxon>eudicotyledons</taxon>
        <taxon>Gunneridae</taxon>
        <taxon>Pentapetalae</taxon>
        <taxon>asterids</taxon>
        <taxon>lamiids</taxon>
        <taxon>Solanales</taxon>
        <taxon>Solanaceae</taxon>
        <taxon>Solanoideae</taxon>
        <taxon>Hyoscyameae</taxon>
        <taxon>Anisodus</taxon>
    </lineage>
</organism>
<accession>A0AAE1VYC2</accession>
<protein>
    <submittedName>
        <fullName evidence="1">Uncharacterized protein</fullName>
    </submittedName>
</protein>
<evidence type="ECO:0000313" key="2">
    <source>
        <dbReference type="Proteomes" id="UP001291623"/>
    </source>
</evidence>
<evidence type="ECO:0000313" key="1">
    <source>
        <dbReference type="EMBL" id="KAK4379989.1"/>
    </source>
</evidence>
<name>A0AAE1VYC2_9SOLA</name>
<reference evidence="1" key="1">
    <citation type="submission" date="2023-12" db="EMBL/GenBank/DDBJ databases">
        <title>Genome assembly of Anisodus tanguticus.</title>
        <authorList>
            <person name="Wang Y.-J."/>
        </authorList>
    </citation>
    <scope>NUCLEOTIDE SEQUENCE</scope>
    <source>
        <strain evidence="1">KB-2021</strain>
        <tissue evidence="1">Leaf</tissue>
    </source>
</reference>
<dbReference type="EMBL" id="JAVYJV010000001">
    <property type="protein sequence ID" value="KAK4379989.1"/>
    <property type="molecule type" value="Genomic_DNA"/>
</dbReference>
<comment type="caution">
    <text evidence="1">The sequence shown here is derived from an EMBL/GenBank/DDBJ whole genome shotgun (WGS) entry which is preliminary data.</text>
</comment>
<proteinExistence type="predicted"/>
<sequence length="99" mass="11175">MAGKWEPFMIAYTTETNTRDFGAWCWCVHSSLISKVQYDIGESCPLDSLIDGIFLCSGSISNQTFIMLRHILLANSQLLLHLNQLSVNLVDIQENPSIR</sequence>
<dbReference type="Proteomes" id="UP001291623">
    <property type="component" value="Unassembled WGS sequence"/>
</dbReference>
<keyword evidence="2" id="KW-1185">Reference proteome</keyword>